<feature type="compositionally biased region" description="Acidic residues" evidence="1">
    <location>
        <begin position="49"/>
        <end position="80"/>
    </location>
</feature>
<keyword evidence="3" id="KW-1185">Reference proteome</keyword>
<evidence type="ECO:0000313" key="3">
    <source>
        <dbReference type="Proteomes" id="UP000279259"/>
    </source>
</evidence>
<sequence>MARSQVSADDQRTEQGSIPRESALAERLAELQGAFWKDGGETSGPMDIIFEDPADADADADAAMDSGEETAVETDSDEDPNGLGPTLSRCDSRSTSTGTGARSKWQTEYRARRGSGLTEAATEAPGSELQSEDKENESGASEVGTEA</sequence>
<evidence type="ECO:0000256" key="1">
    <source>
        <dbReference type="SAM" id="MobiDB-lite"/>
    </source>
</evidence>
<accession>A0A427YTX1</accession>
<comment type="caution">
    <text evidence="2">The sequence shown here is derived from an EMBL/GenBank/DDBJ whole genome shotgun (WGS) entry which is preliminary data.</text>
</comment>
<feature type="region of interest" description="Disordered" evidence="1">
    <location>
        <begin position="1"/>
        <end position="21"/>
    </location>
</feature>
<reference evidence="2 3" key="1">
    <citation type="submission" date="2018-11" db="EMBL/GenBank/DDBJ databases">
        <title>Genome sequence of Saitozyma podzolica DSM 27192.</title>
        <authorList>
            <person name="Aliyu H."/>
            <person name="Gorte O."/>
            <person name="Ochsenreither K."/>
        </authorList>
    </citation>
    <scope>NUCLEOTIDE SEQUENCE [LARGE SCALE GENOMIC DNA]</scope>
    <source>
        <strain evidence="2 3">DSM 27192</strain>
    </source>
</reference>
<dbReference type="EMBL" id="RSCD01000002">
    <property type="protein sequence ID" value="RSH94593.1"/>
    <property type="molecule type" value="Genomic_DNA"/>
</dbReference>
<feature type="compositionally biased region" description="Low complexity" evidence="1">
    <location>
        <begin position="93"/>
        <end position="103"/>
    </location>
</feature>
<dbReference type="Proteomes" id="UP000279259">
    <property type="component" value="Unassembled WGS sequence"/>
</dbReference>
<dbReference type="OrthoDB" id="10524543at2759"/>
<dbReference type="AlphaFoldDB" id="A0A427YTX1"/>
<feature type="region of interest" description="Disordered" evidence="1">
    <location>
        <begin position="35"/>
        <end position="147"/>
    </location>
</feature>
<evidence type="ECO:0000313" key="2">
    <source>
        <dbReference type="EMBL" id="RSH94593.1"/>
    </source>
</evidence>
<protein>
    <submittedName>
        <fullName evidence="2">Uncharacterized protein</fullName>
    </submittedName>
</protein>
<organism evidence="2 3">
    <name type="scientific">Saitozyma podzolica</name>
    <dbReference type="NCBI Taxonomy" id="1890683"/>
    <lineage>
        <taxon>Eukaryota</taxon>
        <taxon>Fungi</taxon>
        <taxon>Dikarya</taxon>
        <taxon>Basidiomycota</taxon>
        <taxon>Agaricomycotina</taxon>
        <taxon>Tremellomycetes</taxon>
        <taxon>Tremellales</taxon>
        <taxon>Trimorphomycetaceae</taxon>
        <taxon>Saitozyma</taxon>
    </lineage>
</organism>
<gene>
    <name evidence="2" type="ORF">EHS25_004397</name>
</gene>
<name>A0A427YTX1_9TREE</name>
<proteinExistence type="predicted"/>